<dbReference type="InterPro" id="IPR004360">
    <property type="entry name" value="Glyas_Fos-R_dOase_dom"/>
</dbReference>
<dbReference type="EMBL" id="EF085908">
    <property type="protein sequence ID" value="ABK25204.1"/>
    <property type="molecule type" value="mRNA"/>
</dbReference>
<dbReference type="EMBL" id="EF677204">
    <property type="protein sequence ID" value="ABR17047.1"/>
    <property type="molecule type" value="mRNA"/>
</dbReference>
<dbReference type="CDD" id="cd07245">
    <property type="entry name" value="VOC_like"/>
    <property type="match status" value="1"/>
</dbReference>
<dbReference type="EMBL" id="EF086187">
    <property type="protein sequence ID" value="ABK25471.1"/>
    <property type="molecule type" value="mRNA"/>
</dbReference>
<reference evidence="4" key="3">
    <citation type="submission" date="2009-02" db="EMBL/GenBank/DDBJ databases">
        <title>Full length sequence-verified cDNA sequences from Sitka spruce (Picea sitchensis).</title>
        <authorList>
            <person name="Reid K.E."/>
            <person name="Liao N."/>
            <person name="Ralph S."/>
            <person name="Kolosova N."/>
            <person name="Oddy C."/>
            <person name="Moore R."/>
            <person name="Mayo M."/>
            <person name="Wagner S."/>
            <person name="King J."/>
            <person name="Yanchuk A."/>
            <person name="Holt R."/>
            <person name="Jones S."/>
            <person name="Marra M."/>
            <person name="Ritland C.E."/>
            <person name="Ritland K."/>
            <person name="Bohlmann J."/>
        </authorList>
    </citation>
    <scope>NUCLEOTIDE SEQUENCE</scope>
    <source>
        <tissue evidence="4">Green portion of the leader tissue</tissue>
    </source>
</reference>
<dbReference type="PROSITE" id="PS51819">
    <property type="entry name" value="VOC"/>
    <property type="match status" value="1"/>
</dbReference>
<proteinExistence type="evidence at transcript level"/>
<evidence type="ECO:0000313" key="2">
    <source>
        <dbReference type="EMBL" id="ABK22105.1"/>
    </source>
</evidence>
<dbReference type="SUPFAM" id="SSF54593">
    <property type="entry name" value="Glyoxalase/Bleomycin resistance protein/Dihydroxybiphenyl dioxygenase"/>
    <property type="match status" value="1"/>
</dbReference>
<dbReference type="Pfam" id="PF00903">
    <property type="entry name" value="Glyoxalase"/>
    <property type="match status" value="1"/>
</dbReference>
<reference evidence="3" key="1">
    <citation type="submission" date="2007-06" db="EMBL/GenBank/DDBJ databases">
        <title>Full length cDNA sequences from Sitka Spruce (Picea sitchensis).</title>
        <authorList>
            <person name="Ralph S.G."/>
            <person name="Chun H.E."/>
            <person name="Liao N."/>
            <person name="Ali J."/>
            <person name="Reid K."/>
            <person name="Kolosova N."/>
            <person name="Cooper N."/>
            <person name="Cullis C."/>
            <person name="Jancsik S."/>
            <person name="Moore R."/>
            <person name="Mayo M."/>
            <person name="Wagner S."/>
            <person name="Holt R.A."/>
            <person name="Jones S.J.M."/>
            <person name="Marra M.A."/>
            <person name="Ritland C.E."/>
            <person name="Ritland K."/>
            <person name="Bohlmann J."/>
        </authorList>
    </citation>
    <scope>NUCLEOTIDE SEQUENCE</scope>
    <source>
        <tissue evidence="3">Green portion of the leader tissue</tissue>
    </source>
</reference>
<protein>
    <recommendedName>
        <fullName evidence="1">VOC domain-containing protein</fullName>
    </recommendedName>
</protein>
<evidence type="ECO:0000259" key="1">
    <source>
        <dbReference type="PROSITE" id="PS51819"/>
    </source>
</evidence>
<dbReference type="EMBL" id="BT071114">
    <property type="protein sequence ID" value="ACN40589.1"/>
    <property type="molecule type" value="mRNA"/>
</dbReference>
<organism evidence="2">
    <name type="scientific">Picea sitchensis</name>
    <name type="common">Sitka spruce</name>
    <name type="synonym">Pinus sitchensis</name>
    <dbReference type="NCBI Taxonomy" id="3332"/>
    <lineage>
        <taxon>Eukaryota</taxon>
        <taxon>Viridiplantae</taxon>
        <taxon>Streptophyta</taxon>
        <taxon>Embryophyta</taxon>
        <taxon>Tracheophyta</taxon>
        <taxon>Spermatophyta</taxon>
        <taxon>Pinopsida</taxon>
        <taxon>Pinidae</taxon>
        <taxon>Conifers I</taxon>
        <taxon>Pinales</taxon>
        <taxon>Pinaceae</taxon>
        <taxon>Picea</taxon>
    </lineage>
</organism>
<dbReference type="PANTHER" id="PTHR46142:SF13">
    <property type="entry name" value="LACTOYLGLUTATHIONE LYASE_GLYOXALASE I FAMILY PROTEIN"/>
    <property type="match status" value="1"/>
</dbReference>
<dbReference type="OMA" id="SDMKLIM"/>
<feature type="domain" description="VOC" evidence="1">
    <location>
        <begin position="18"/>
        <end position="140"/>
    </location>
</feature>
<dbReference type="AlphaFoldDB" id="A9NN94"/>
<evidence type="ECO:0000313" key="3">
    <source>
        <dbReference type="EMBL" id="ABR17047.1"/>
    </source>
</evidence>
<sequence>MGKEEVQISRPSPLPLLSLNHVSFVCKSVKASTKFYETILGFQVVKRPSSFDFEGVWLFNYGVGIHLLQCKPSDDIPKKSVINPRDNHISFQCPDIFSVESKLQELDIKYEKRIVEDDGLFVNQLFFHDPDGYMVEICNCENLPVIPLKLVQSRSEIDIVPTLRKEFRNRKKEIGRENGFPSKALDKMPIFLDIIDFYL</sequence>
<dbReference type="EMBL" id="EF082752">
    <property type="protein sequence ID" value="ABK22105.1"/>
    <property type="molecule type" value="mRNA"/>
</dbReference>
<dbReference type="PANTHER" id="PTHR46142">
    <property type="match status" value="1"/>
</dbReference>
<dbReference type="Gene3D" id="3.10.180.10">
    <property type="entry name" value="2,3-Dihydroxybiphenyl 1,2-Dioxygenase, domain 1"/>
    <property type="match status" value="1"/>
</dbReference>
<accession>A9NN94</accession>
<dbReference type="InterPro" id="IPR029068">
    <property type="entry name" value="Glyas_Bleomycin-R_OHBP_Dase"/>
</dbReference>
<evidence type="ECO:0000313" key="4">
    <source>
        <dbReference type="EMBL" id="ACN40589.1"/>
    </source>
</evidence>
<dbReference type="InterPro" id="IPR037523">
    <property type="entry name" value="VOC_core"/>
</dbReference>
<name>A9NN94_PICSI</name>
<reference evidence="2" key="2">
    <citation type="journal article" date="2008" name="BMC Genomics">
        <title>A conifer genomics resource of 200,000 spruce (Picea spp.) ESTs and 6,464 high-quality, sequence-finished full-length cDNAs for Sitka spruce (Picea sitchensis).</title>
        <authorList>
            <person name="Ralph S.G."/>
            <person name="Chun H.J."/>
            <person name="Kolosova N."/>
            <person name="Cooper D."/>
            <person name="Oddy C."/>
            <person name="Ritland C.E."/>
            <person name="Kirkpatrick R."/>
            <person name="Moore R."/>
            <person name="Barber S."/>
            <person name="Holt R.A."/>
            <person name="Jones S.J."/>
            <person name="Marra M.A."/>
            <person name="Douglas C.J."/>
            <person name="Ritland K."/>
            <person name="Bohlmann J."/>
        </authorList>
    </citation>
    <scope>NUCLEOTIDE SEQUENCE</scope>
    <source>
        <tissue evidence="2">Green portion of the leader tissue</tissue>
    </source>
</reference>
<dbReference type="EMBL" id="EF087586">
    <property type="protein sequence ID" value="ABK26824.1"/>
    <property type="molecule type" value="mRNA"/>
</dbReference>